<dbReference type="EMBL" id="CP036339">
    <property type="protein sequence ID" value="QDT73411.1"/>
    <property type="molecule type" value="Genomic_DNA"/>
</dbReference>
<proteinExistence type="predicted"/>
<accession>A0A517TYH0</accession>
<feature type="region of interest" description="Disordered" evidence="1">
    <location>
        <begin position="222"/>
        <end position="243"/>
    </location>
</feature>
<gene>
    <name evidence="2" type="ORF">I41_26000</name>
</gene>
<evidence type="ECO:0000256" key="1">
    <source>
        <dbReference type="SAM" id="MobiDB-lite"/>
    </source>
</evidence>
<evidence type="ECO:0000313" key="2">
    <source>
        <dbReference type="EMBL" id="QDT73411.1"/>
    </source>
</evidence>
<name>A0A517TYH0_9BACT</name>
<evidence type="ECO:0000313" key="3">
    <source>
        <dbReference type="Proteomes" id="UP000317909"/>
    </source>
</evidence>
<dbReference type="AlphaFoldDB" id="A0A517TYH0"/>
<feature type="compositionally biased region" description="Low complexity" evidence="1">
    <location>
        <begin position="233"/>
        <end position="243"/>
    </location>
</feature>
<organism evidence="2 3">
    <name type="scientific">Lacipirellula limnantheis</name>
    <dbReference type="NCBI Taxonomy" id="2528024"/>
    <lineage>
        <taxon>Bacteria</taxon>
        <taxon>Pseudomonadati</taxon>
        <taxon>Planctomycetota</taxon>
        <taxon>Planctomycetia</taxon>
        <taxon>Pirellulales</taxon>
        <taxon>Lacipirellulaceae</taxon>
        <taxon>Lacipirellula</taxon>
    </lineage>
</organism>
<sequence length="243" mass="27340">MRSILLAVTAIVCWGISGRIQANGDFPTEESLSRSSWNSVYETAQGREVHALVKFRGRNGTYDTSFGRGRLTNVKYAVDTQSQPGKPFFQITGDWSFQGKSGQFLFASRGAEKFSGNWQGPSGGGKWNGTSMYSQWEKDPNRDRWFCEYRYPDRSDPTVINVQTMLWYPNDVKRSGYYYFANKKNEIWGRCVCQSNPDYDAEVMQWSTLSGDDWTELSAGDCPAPKDGNPKLAAIDAIPDPPA</sequence>
<dbReference type="KEGG" id="llh:I41_26000"/>
<keyword evidence="3" id="KW-1185">Reference proteome</keyword>
<protein>
    <submittedName>
        <fullName evidence="2">Uncharacterized protein</fullName>
    </submittedName>
</protein>
<reference evidence="2 3" key="1">
    <citation type="submission" date="2019-02" db="EMBL/GenBank/DDBJ databases">
        <title>Deep-cultivation of Planctomycetes and their phenomic and genomic characterization uncovers novel biology.</title>
        <authorList>
            <person name="Wiegand S."/>
            <person name="Jogler M."/>
            <person name="Boedeker C."/>
            <person name="Pinto D."/>
            <person name="Vollmers J."/>
            <person name="Rivas-Marin E."/>
            <person name="Kohn T."/>
            <person name="Peeters S.H."/>
            <person name="Heuer A."/>
            <person name="Rast P."/>
            <person name="Oberbeckmann S."/>
            <person name="Bunk B."/>
            <person name="Jeske O."/>
            <person name="Meyerdierks A."/>
            <person name="Storesund J.E."/>
            <person name="Kallscheuer N."/>
            <person name="Luecker S."/>
            <person name="Lage O.M."/>
            <person name="Pohl T."/>
            <person name="Merkel B.J."/>
            <person name="Hornburger P."/>
            <person name="Mueller R.-W."/>
            <person name="Bruemmer F."/>
            <person name="Labrenz M."/>
            <person name="Spormann A.M."/>
            <person name="Op den Camp H."/>
            <person name="Overmann J."/>
            <person name="Amann R."/>
            <person name="Jetten M.S.M."/>
            <person name="Mascher T."/>
            <person name="Medema M.H."/>
            <person name="Devos D.P."/>
            <person name="Kaster A.-K."/>
            <person name="Ovreas L."/>
            <person name="Rohde M."/>
            <person name="Galperin M.Y."/>
            <person name="Jogler C."/>
        </authorList>
    </citation>
    <scope>NUCLEOTIDE SEQUENCE [LARGE SCALE GENOMIC DNA]</scope>
    <source>
        <strain evidence="2 3">I41</strain>
    </source>
</reference>
<dbReference type="Proteomes" id="UP000317909">
    <property type="component" value="Chromosome"/>
</dbReference>